<evidence type="ECO:0000256" key="2">
    <source>
        <dbReference type="ARBA" id="ARBA00022448"/>
    </source>
</evidence>
<dbReference type="CDD" id="cd03263">
    <property type="entry name" value="ABC_subfamily_A"/>
    <property type="match status" value="1"/>
</dbReference>
<dbReference type="Proteomes" id="UP000014984">
    <property type="component" value="Chromosome"/>
</dbReference>
<dbReference type="PROSITE" id="PS50893">
    <property type="entry name" value="ABC_TRANSPORTER_2"/>
    <property type="match status" value="1"/>
</dbReference>
<evidence type="ECO:0000313" key="7">
    <source>
        <dbReference type="Proteomes" id="UP000014984"/>
    </source>
</evidence>
<dbReference type="PANTHER" id="PTHR42711:SF5">
    <property type="entry name" value="ABC TRANSPORTER ATP-BINDING PROTEIN NATA"/>
    <property type="match status" value="1"/>
</dbReference>
<feature type="domain" description="ABC transporter" evidence="5">
    <location>
        <begin position="4"/>
        <end position="235"/>
    </location>
</feature>
<dbReference type="HOGENOM" id="CLU_000604_1_2_14"/>
<keyword evidence="3" id="KW-0547">Nucleotide-binding</keyword>
<dbReference type="AlphaFoldDB" id="S5MBS5"/>
<dbReference type="GO" id="GO:0016887">
    <property type="term" value="F:ATP hydrolysis activity"/>
    <property type="evidence" value="ECO:0007669"/>
    <property type="project" value="InterPro"/>
</dbReference>
<dbReference type="Pfam" id="PF00005">
    <property type="entry name" value="ABC_tran"/>
    <property type="match status" value="1"/>
</dbReference>
<dbReference type="RefSeq" id="WP_020834347.1">
    <property type="nucleotide sequence ID" value="NC_021846.1"/>
</dbReference>
<dbReference type="SUPFAM" id="SSF52540">
    <property type="entry name" value="P-loop containing nucleoside triphosphate hydrolases"/>
    <property type="match status" value="1"/>
</dbReference>
<dbReference type="eggNOG" id="COG1131">
    <property type="taxonomic scope" value="Bacteria"/>
</dbReference>
<keyword evidence="4 6" id="KW-0067">ATP-binding</keyword>
<dbReference type="EMBL" id="CP005074">
    <property type="protein sequence ID" value="AGR41208.1"/>
    <property type="molecule type" value="Genomic_DNA"/>
</dbReference>
<accession>S5MBS5</accession>
<dbReference type="InterPro" id="IPR003439">
    <property type="entry name" value="ABC_transporter-like_ATP-bd"/>
</dbReference>
<evidence type="ECO:0000313" key="6">
    <source>
        <dbReference type="EMBL" id="AGR41208.1"/>
    </source>
</evidence>
<sequence>MSIIQVQNLKKEFGKKIAVFNLSFDVYEGEIFALLGTNGAGKSTTMEIITKMINSTSGSVNIFGKNINTNWNEISPKINIVPQENAISDNLNVRQNLELFYDLYNLDKKQKGEILDKLILDFELTEFAKIKAKKLSGGLKRRLSIAVALITQPKILILDEPTTGLDVISRKLLWKQLLSHKEKNKMTIIITTHYLEEAAEYADRVAIMHNSYLKIIDTVENMLEKTKTSSFDDAFIKITEGI</sequence>
<reference evidence="6 7" key="1">
    <citation type="journal article" date="2013" name="Genome Biol. Evol.">
        <title>Comparison of metabolic capacities and inference of gene content evolution in mosquito-associated Spiroplasma diminutum and S. taiwanense.</title>
        <authorList>
            <person name="Lo W.S."/>
            <person name="Ku C."/>
            <person name="Chen L.L."/>
            <person name="Chang T.H."/>
            <person name="Kuo C.H."/>
        </authorList>
    </citation>
    <scope>NUCLEOTIDE SEQUENCE [LARGE SCALE GENOMIC DNA]</scope>
    <source>
        <strain evidence="6">CT-1</strain>
    </source>
</reference>
<evidence type="ECO:0000259" key="5">
    <source>
        <dbReference type="PROSITE" id="PS50893"/>
    </source>
</evidence>
<keyword evidence="7" id="KW-1185">Reference proteome</keyword>
<dbReference type="PANTHER" id="PTHR42711">
    <property type="entry name" value="ABC TRANSPORTER ATP-BINDING PROTEIN"/>
    <property type="match status" value="1"/>
</dbReference>
<dbReference type="InterPro" id="IPR003593">
    <property type="entry name" value="AAA+_ATPase"/>
</dbReference>
<dbReference type="GO" id="GO:0005524">
    <property type="term" value="F:ATP binding"/>
    <property type="evidence" value="ECO:0007669"/>
    <property type="project" value="UniProtKB-KW"/>
</dbReference>
<evidence type="ECO:0000256" key="4">
    <source>
        <dbReference type="ARBA" id="ARBA00022840"/>
    </source>
</evidence>
<dbReference type="InterPro" id="IPR027417">
    <property type="entry name" value="P-loop_NTPase"/>
</dbReference>
<proteinExistence type="inferred from homology"/>
<keyword evidence="2" id="KW-0813">Transport</keyword>
<dbReference type="PATRIC" id="fig|1276220.3.peg.597"/>
<dbReference type="KEGG" id="stai:STAIW_v1c05860"/>
<dbReference type="STRING" id="1276220.STAIW_v1c05860"/>
<name>S5MBS5_9MOLU</name>
<evidence type="ECO:0000256" key="3">
    <source>
        <dbReference type="ARBA" id="ARBA00022741"/>
    </source>
</evidence>
<gene>
    <name evidence="6" type="ORF">STAIW_v1c05860</name>
</gene>
<dbReference type="SMART" id="SM00382">
    <property type="entry name" value="AAA"/>
    <property type="match status" value="1"/>
</dbReference>
<protein>
    <submittedName>
        <fullName evidence="6">ABC transporter ATP-binding protein</fullName>
    </submittedName>
</protein>
<dbReference type="InterPro" id="IPR050763">
    <property type="entry name" value="ABC_transporter_ATP-binding"/>
</dbReference>
<organism evidence="6 7">
    <name type="scientific">Spiroplasma taiwanense CT-1</name>
    <dbReference type="NCBI Taxonomy" id="1276220"/>
    <lineage>
        <taxon>Bacteria</taxon>
        <taxon>Bacillati</taxon>
        <taxon>Mycoplasmatota</taxon>
        <taxon>Mollicutes</taxon>
        <taxon>Entomoplasmatales</taxon>
        <taxon>Spiroplasmataceae</taxon>
        <taxon>Spiroplasma</taxon>
    </lineage>
</organism>
<dbReference type="Gene3D" id="3.40.50.300">
    <property type="entry name" value="P-loop containing nucleotide triphosphate hydrolases"/>
    <property type="match status" value="1"/>
</dbReference>
<evidence type="ECO:0000256" key="1">
    <source>
        <dbReference type="ARBA" id="ARBA00005417"/>
    </source>
</evidence>
<dbReference type="OrthoDB" id="9779029at2"/>
<comment type="similarity">
    <text evidence="1">Belongs to the ABC transporter superfamily.</text>
</comment>